<dbReference type="Pfam" id="PF05721">
    <property type="entry name" value="PhyH"/>
    <property type="match status" value="1"/>
</dbReference>
<dbReference type="Gene3D" id="2.60.120.620">
    <property type="entry name" value="q2cbj1_9rhob like domain"/>
    <property type="match status" value="1"/>
</dbReference>
<feature type="region of interest" description="Disordered" evidence="1">
    <location>
        <begin position="278"/>
        <end position="304"/>
    </location>
</feature>
<dbReference type="SUPFAM" id="SSF51197">
    <property type="entry name" value="Clavaminate synthase-like"/>
    <property type="match status" value="1"/>
</dbReference>
<proteinExistence type="predicted"/>
<dbReference type="Proteomes" id="UP000665561">
    <property type="component" value="Unassembled WGS sequence"/>
</dbReference>
<sequence length="304" mass="33990">MDLRVLTSEQIEQFTDQGYVRIQGAFPRELALEAQSFLWNKLEEKEGILRGDPSTWREPMVNLRENYRHASFDGCNTERFADAVEDLTGEGRTVHRFVAGETDPGLLPGWGWWPVNFAMGSEAPWTVPTSGWHWDGIHFRHYVDAPDQGLLCLCLFSDVGPRGGGTLVVEGSHRPVARFLARYPEGVELGDGIREFFAGHRYFSELAGRTGGPLDAQERIAAFMDRSYTDEDGTKLRVAEATGEAGDVILCHPFLVHAASPNHSGKVRFMCNRTSPLKQKPRLDLGPRDGETPLERSIRVSLHA</sequence>
<organism evidence="2 3">
    <name type="scientific">Paenibacillus glycinis</name>
    <dbReference type="NCBI Taxonomy" id="2697035"/>
    <lineage>
        <taxon>Bacteria</taxon>
        <taxon>Bacillati</taxon>
        <taxon>Bacillota</taxon>
        <taxon>Bacilli</taxon>
        <taxon>Bacillales</taxon>
        <taxon>Paenibacillaceae</taxon>
        <taxon>Paenibacillus</taxon>
    </lineage>
</organism>
<evidence type="ECO:0000313" key="2">
    <source>
        <dbReference type="EMBL" id="NBD27818.1"/>
    </source>
</evidence>
<comment type="caution">
    <text evidence="2">The sequence shown here is derived from an EMBL/GenBank/DDBJ whole genome shotgun (WGS) entry which is preliminary data.</text>
</comment>
<evidence type="ECO:0000256" key="1">
    <source>
        <dbReference type="SAM" id="MobiDB-lite"/>
    </source>
</evidence>
<accession>A0ABW9XYK1</accession>
<gene>
    <name evidence="2" type="ORF">GT019_28455</name>
</gene>
<dbReference type="EMBL" id="JAAAMV010000031">
    <property type="protein sequence ID" value="NBD27818.1"/>
    <property type="molecule type" value="Genomic_DNA"/>
</dbReference>
<evidence type="ECO:0000313" key="3">
    <source>
        <dbReference type="Proteomes" id="UP000665561"/>
    </source>
</evidence>
<keyword evidence="3" id="KW-1185">Reference proteome</keyword>
<protein>
    <recommendedName>
        <fullName evidence="4">Phytanoyl-CoA dioxygenase</fullName>
    </recommendedName>
</protein>
<evidence type="ECO:0008006" key="4">
    <source>
        <dbReference type="Google" id="ProtNLM"/>
    </source>
</evidence>
<dbReference type="RefSeq" id="WP_161746835.1">
    <property type="nucleotide sequence ID" value="NZ_JAAAMV010000031.1"/>
</dbReference>
<feature type="compositionally biased region" description="Basic and acidic residues" evidence="1">
    <location>
        <begin position="281"/>
        <end position="298"/>
    </location>
</feature>
<name>A0ABW9XYK1_9BACL</name>
<dbReference type="InterPro" id="IPR008775">
    <property type="entry name" value="Phytyl_CoA_dOase-like"/>
</dbReference>
<reference evidence="2 3" key="1">
    <citation type="submission" date="2020-01" db="EMBL/GenBank/DDBJ databases">
        <title>Paenibacillus soybeanensis sp. nov. isolated from the nodules of soybean (Glycine max(L.) Merr).</title>
        <authorList>
            <person name="Wang H."/>
        </authorList>
    </citation>
    <scope>NUCLEOTIDE SEQUENCE [LARGE SCALE GENOMIC DNA]</scope>
    <source>
        <strain evidence="2 3">T1</strain>
    </source>
</reference>